<gene>
    <name evidence="2" type="ORF">ACFPN2_25070</name>
</gene>
<keyword evidence="1" id="KW-1133">Transmembrane helix</keyword>
<proteinExistence type="predicted"/>
<sequence>MNWRIILAFLVAPALGPLAAQLFSGFTEPGRIDQMLMLGTSYVMALLTGMPLHEYLQRKGWVRLTHYVIAGAILGAMPGVALSMSAEWFPRSAALNPIFSTVSMGAPTAAAFWFIGLYSRERGGTSGSDAT</sequence>
<dbReference type="EMBL" id="JBHSDU010000014">
    <property type="protein sequence ID" value="MFC4312379.1"/>
    <property type="molecule type" value="Genomic_DNA"/>
</dbReference>
<evidence type="ECO:0000313" key="3">
    <source>
        <dbReference type="Proteomes" id="UP001595904"/>
    </source>
</evidence>
<feature type="transmembrane region" description="Helical" evidence="1">
    <location>
        <begin position="36"/>
        <end position="52"/>
    </location>
</feature>
<organism evidence="2 3">
    <name type="scientific">Steroidobacter flavus</name>
    <dbReference type="NCBI Taxonomy" id="1842136"/>
    <lineage>
        <taxon>Bacteria</taxon>
        <taxon>Pseudomonadati</taxon>
        <taxon>Pseudomonadota</taxon>
        <taxon>Gammaproteobacteria</taxon>
        <taxon>Steroidobacterales</taxon>
        <taxon>Steroidobacteraceae</taxon>
        <taxon>Steroidobacter</taxon>
    </lineage>
</organism>
<keyword evidence="1" id="KW-0812">Transmembrane</keyword>
<accession>A0ABV8SXP0</accession>
<keyword evidence="1" id="KW-0472">Membrane</keyword>
<feature type="transmembrane region" description="Helical" evidence="1">
    <location>
        <begin position="98"/>
        <end position="118"/>
    </location>
</feature>
<protein>
    <submittedName>
        <fullName evidence="2">Uncharacterized protein</fullName>
    </submittedName>
</protein>
<evidence type="ECO:0000256" key="1">
    <source>
        <dbReference type="SAM" id="Phobius"/>
    </source>
</evidence>
<evidence type="ECO:0000313" key="2">
    <source>
        <dbReference type="EMBL" id="MFC4312379.1"/>
    </source>
</evidence>
<reference evidence="3" key="1">
    <citation type="journal article" date="2019" name="Int. J. Syst. Evol. Microbiol.">
        <title>The Global Catalogue of Microorganisms (GCM) 10K type strain sequencing project: providing services to taxonomists for standard genome sequencing and annotation.</title>
        <authorList>
            <consortium name="The Broad Institute Genomics Platform"/>
            <consortium name="The Broad Institute Genome Sequencing Center for Infectious Disease"/>
            <person name="Wu L."/>
            <person name="Ma J."/>
        </authorList>
    </citation>
    <scope>NUCLEOTIDE SEQUENCE [LARGE SCALE GENOMIC DNA]</scope>
    <source>
        <strain evidence="3">CGMCC 1.10759</strain>
    </source>
</reference>
<dbReference type="Proteomes" id="UP001595904">
    <property type="component" value="Unassembled WGS sequence"/>
</dbReference>
<name>A0ABV8SXP0_9GAMM</name>
<dbReference type="RefSeq" id="WP_380601720.1">
    <property type="nucleotide sequence ID" value="NZ_JBHSDU010000014.1"/>
</dbReference>
<comment type="caution">
    <text evidence="2">The sequence shown here is derived from an EMBL/GenBank/DDBJ whole genome shotgun (WGS) entry which is preliminary data.</text>
</comment>
<feature type="transmembrane region" description="Helical" evidence="1">
    <location>
        <begin position="64"/>
        <end position="86"/>
    </location>
</feature>
<keyword evidence="3" id="KW-1185">Reference proteome</keyword>